<evidence type="ECO:0000313" key="2">
    <source>
        <dbReference type="EMBL" id="MEU1953724.1"/>
    </source>
</evidence>
<comment type="caution">
    <text evidence="2">The sequence shown here is derived from an EMBL/GenBank/DDBJ whole genome shotgun (WGS) entry which is preliminary data.</text>
</comment>
<feature type="domain" description="FAD-binding" evidence="1">
    <location>
        <begin position="11"/>
        <end position="358"/>
    </location>
</feature>
<keyword evidence="3" id="KW-1185">Reference proteome</keyword>
<name>A0ABV2WS77_9NOCA</name>
<dbReference type="InterPro" id="IPR002938">
    <property type="entry name" value="FAD-bd"/>
</dbReference>
<dbReference type="PRINTS" id="PR00420">
    <property type="entry name" value="RNGMNOXGNASE"/>
</dbReference>
<dbReference type="RefSeq" id="WP_356959142.1">
    <property type="nucleotide sequence ID" value="NZ_JBEYBD010000024.1"/>
</dbReference>
<protein>
    <submittedName>
        <fullName evidence="2">FAD-dependent monooxygenase</fullName>
    </submittedName>
</protein>
<evidence type="ECO:0000313" key="3">
    <source>
        <dbReference type="Proteomes" id="UP001550628"/>
    </source>
</evidence>
<dbReference type="GO" id="GO:0004497">
    <property type="term" value="F:monooxygenase activity"/>
    <property type="evidence" value="ECO:0007669"/>
    <property type="project" value="UniProtKB-KW"/>
</dbReference>
<dbReference type="PANTHER" id="PTHR46865">
    <property type="entry name" value="OXIDOREDUCTASE-RELATED"/>
    <property type="match status" value="1"/>
</dbReference>
<dbReference type="Gene3D" id="3.30.9.10">
    <property type="entry name" value="D-Amino Acid Oxidase, subunit A, domain 2"/>
    <property type="match status" value="1"/>
</dbReference>
<proteinExistence type="predicted"/>
<dbReference type="SUPFAM" id="SSF51905">
    <property type="entry name" value="FAD/NAD(P)-binding domain"/>
    <property type="match status" value="1"/>
</dbReference>
<dbReference type="Gene3D" id="3.50.50.60">
    <property type="entry name" value="FAD/NAD(P)-binding domain"/>
    <property type="match status" value="1"/>
</dbReference>
<reference evidence="2 3" key="1">
    <citation type="submission" date="2024-06" db="EMBL/GenBank/DDBJ databases">
        <title>The Natural Products Discovery Center: Release of the First 8490 Sequenced Strains for Exploring Actinobacteria Biosynthetic Diversity.</title>
        <authorList>
            <person name="Kalkreuter E."/>
            <person name="Kautsar S.A."/>
            <person name="Yang D."/>
            <person name="Bader C.D."/>
            <person name="Teijaro C.N."/>
            <person name="Fluegel L."/>
            <person name="Davis C.M."/>
            <person name="Simpson J.R."/>
            <person name="Lauterbach L."/>
            <person name="Steele A.D."/>
            <person name="Gui C."/>
            <person name="Meng S."/>
            <person name="Li G."/>
            <person name="Viehrig K."/>
            <person name="Ye F."/>
            <person name="Su P."/>
            <person name="Kiefer A.F."/>
            <person name="Nichols A."/>
            <person name="Cepeda A.J."/>
            <person name="Yan W."/>
            <person name="Fan B."/>
            <person name="Jiang Y."/>
            <person name="Adhikari A."/>
            <person name="Zheng C.-J."/>
            <person name="Schuster L."/>
            <person name="Cowan T.M."/>
            <person name="Smanski M.J."/>
            <person name="Chevrette M.G."/>
            <person name="De Carvalho L.P.S."/>
            <person name="Shen B."/>
        </authorList>
    </citation>
    <scope>NUCLEOTIDE SEQUENCE [LARGE SCALE GENOMIC DNA]</scope>
    <source>
        <strain evidence="2 3">NPDC019708</strain>
    </source>
</reference>
<gene>
    <name evidence="2" type="ORF">ABZ510_17905</name>
</gene>
<organism evidence="2 3">
    <name type="scientific">Nocardia rhamnosiphila</name>
    <dbReference type="NCBI Taxonomy" id="426716"/>
    <lineage>
        <taxon>Bacteria</taxon>
        <taxon>Bacillati</taxon>
        <taxon>Actinomycetota</taxon>
        <taxon>Actinomycetes</taxon>
        <taxon>Mycobacteriales</taxon>
        <taxon>Nocardiaceae</taxon>
        <taxon>Nocardia</taxon>
    </lineage>
</organism>
<dbReference type="PANTHER" id="PTHR46865:SF2">
    <property type="entry name" value="MONOOXYGENASE"/>
    <property type="match status" value="1"/>
</dbReference>
<keyword evidence="2" id="KW-0503">Monooxygenase</keyword>
<keyword evidence="2" id="KW-0560">Oxidoreductase</keyword>
<dbReference type="InterPro" id="IPR036188">
    <property type="entry name" value="FAD/NAD-bd_sf"/>
</dbReference>
<dbReference type="Pfam" id="PF01494">
    <property type="entry name" value="FAD_binding_3"/>
    <property type="match status" value="1"/>
</dbReference>
<sequence>MTTQTTPATPRVLVSGGGIAGNAVALQLLRAGIRPTVIERAAAPRPGGQAVDLRGPSRVVAERMGLMPGIRRHQLDERGMVYVDSTGREAARMPAELFEGKGAVAEIEITRGDLNQVLLDALAEETARPGTPGIDYRYGEWIHALREHAHGVSVEFASGATEEFDLVVGADGLHSTTRRLAFGPEEQFSTYLGGYTSYFTMPTPAGIRPHWMTVQLLPGGTFLGFRPDADPTTTKAMITIRRPADPALRRDTAAQKRLLREGLAVGGLLVSEVDAAMDRAEDFYFDELARITMPRWTTERIALVGDAGYCGSPLSGQGTAMALVGAYILVGEIARTPDRSAAALARYSEILRPFVESAQQLPPGGVKAMTPRTRAGIRASLALVRLTTSTIMQPLMTRMLSATDDYTLPDYSTDLPAAEQGTLPR</sequence>
<dbReference type="InterPro" id="IPR051704">
    <property type="entry name" value="FAD_aromatic-hydroxylase"/>
</dbReference>
<dbReference type="EMBL" id="JBEYBF010000011">
    <property type="protein sequence ID" value="MEU1953724.1"/>
    <property type="molecule type" value="Genomic_DNA"/>
</dbReference>
<dbReference type="Proteomes" id="UP001550628">
    <property type="component" value="Unassembled WGS sequence"/>
</dbReference>
<accession>A0ABV2WS77</accession>
<evidence type="ECO:0000259" key="1">
    <source>
        <dbReference type="Pfam" id="PF01494"/>
    </source>
</evidence>